<dbReference type="Pfam" id="PF17197">
    <property type="entry name" value="DUF5134"/>
    <property type="match status" value="1"/>
</dbReference>
<evidence type="ECO:0000256" key="1">
    <source>
        <dbReference type="SAM" id="Phobius"/>
    </source>
</evidence>
<proteinExistence type="predicted"/>
<accession>A0ABU2SBF4</accession>
<keyword evidence="1" id="KW-0472">Membrane</keyword>
<keyword evidence="1" id="KW-0812">Transmembrane</keyword>
<dbReference type="Proteomes" id="UP001183615">
    <property type="component" value="Unassembled WGS sequence"/>
</dbReference>
<reference evidence="3" key="1">
    <citation type="submission" date="2023-07" db="EMBL/GenBank/DDBJ databases">
        <title>30 novel species of actinomycetes from the DSMZ collection.</title>
        <authorList>
            <person name="Nouioui I."/>
        </authorList>
    </citation>
    <scope>NUCLEOTIDE SEQUENCE [LARGE SCALE GENOMIC DNA]</scope>
    <source>
        <strain evidence="3">DSM 41886</strain>
    </source>
</reference>
<name>A0ABU2SBF4_9ACTN</name>
<feature type="transmembrane region" description="Helical" evidence="1">
    <location>
        <begin position="94"/>
        <end position="112"/>
    </location>
</feature>
<dbReference type="EMBL" id="JAVREV010000018">
    <property type="protein sequence ID" value="MDT0446301.1"/>
    <property type="molecule type" value="Genomic_DNA"/>
</dbReference>
<feature type="transmembrane region" description="Helical" evidence="1">
    <location>
        <begin position="6"/>
        <end position="24"/>
    </location>
</feature>
<sequence length="188" mass="18496">MHGPELVGWLLAALCGGTGGYCLLGVRGGPSRVRQAAAVEAVMGLGMALMAVPAARAPHLPPAAFAVLFGAAAVWAAALLAAGTAHQGHHVLEGLAMVYMAVAMAADAPAHAGHGPGGVPAVTAALLVYFALYALRTGPRLLPAAADRGSPGGVAAGHGTGHPRRAPEVAAACRLTLALGMLAMLATL</sequence>
<organism evidence="2 3">
    <name type="scientific">Streptomyces johnsoniae</name>
    <dbReference type="NCBI Taxonomy" id="3075532"/>
    <lineage>
        <taxon>Bacteria</taxon>
        <taxon>Bacillati</taxon>
        <taxon>Actinomycetota</taxon>
        <taxon>Actinomycetes</taxon>
        <taxon>Kitasatosporales</taxon>
        <taxon>Streptomycetaceae</taxon>
        <taxon>Streptomyces</taxon>
    </lineage>
</organism>
<feature type="transmembrane region" description="Helical" evidence="1">
    <location>
        <begin position="63"/>
        <end position="82"/>
    </location>
</feature>
<keyword evidence="3" id="KW-1185">Reference proteome</keyword>
<comment type="caution">
    <text evidence="2">The sequence shown here is derived from an EMBL/GenBank/DDBJ whole genome shotgun (WGS) entry which is preliminary data.</text>
</comment>
<keyword evidence="1" id="KW-1133">Transmembrane helix</keyword>
<dbReference type="RefSeq" id="WP_311620458.1">
    <property type="nucleotide sequence ID" value="NZ_JAVREV010000018.1"/>
</dbReference>
<feature type="transmembrane region" description="Helical" evidence="1">
    <location>
        <begin position="36"/>
        <end position="57"/>
    </location>
</feature>
<gene>
    <name evidence="2" type="ORF">RM779_27440</name>
</gene>
<evidence type="ECO:0000313" key="3">
    <source>
        <dbReference type="Proteomes" id="UP001183615"/>
    </source>
</evidence>
<protein>
    <submittedName>
        <fullName evidence="2">DUF5134 domain-containing protein</fullName>
    </submittedName>
</protein>
<evidence type="ECO:0000313" key="2">
    <source>
        <dbReference type="EMBL" id="MDT0446301.1"/>
    </source>
</evidence>
<dbReference type="InterPro" id="IPR033458">
    <property type="entry name" value="DUF5134"/>
</dbReference>
<feature type="transmembrane region" description="Helical" evidence="1">
    <location>
        <begin position="118"/>
        <end position="135"/>
    </location>
</feature>